<evidence type="ECO:0000259" key="6">
    <source>
        <dbReference type="Pfam" id="PF01343"/>
    </source>
</evidence>
<sequence length="371" mass="38949">MEGDMAERPPLLPDLFRMVVKMIVGGVLVIGLVSCGVGCVAGAGAGGKTAKKEPVAKTIYGNKDSDNAIERIDIVGPILTHAPDETDGGFFSSIQVLTYGYKVKEQLLKAAKDDDVKAVMLFVSTPGGTIVGSEAIHDGVLAVKEAGKPIVAHVDMMSASGGVWSTAAADKIFADHGSLVGSVGVIFGNFMYYKDPVAIDGGLFRGGVTTRGGVKSTVIAASEGKDLGNPFRPMTEREKTLLEASAKEFYEKFLDHVTQYRPLDRDALVDDYGAMIFANDAAEARGYIDGSRTYQESIAYIAGEIGAEGDDWKLVLPPEVPKSPLEKMFGASLAALSSGRMEAAQDAAVCAELKTGPVAITAQSLTSLCGL</sequence>
<evidence type="ECO:0000313" key="8">
    <source>
        <dbReference type="Proteomes" id="UP000239504"/>
    </source>
</evidence>
<keyword evidence="4" id="KW-0720">Serine protease</keyword>
<comment type="caution">
    <text evidence="7">The sequence shown here is derived from an EMBL/GenBank/DDBJ whole genome shotgun (WGS) entry which is preliminary data.</text>
</comment>
<evidence type="ECO:0000256" key="1">
    <source>
        <dbReference type="ARBA" id="ARBA00008683"/>
    </source>
</evidence>
<keyword evidence="5" id="KW-0812">Transmembrane</keyword>
<dbReference type="SUPFAM" id="SSF52096">
    <property type="entry name" value="ClpP/crotonase"/>
    <property type="match status" value="1"/>
</dbReference>
<evidence type="ECO:0000256" key="4">
    <source>
        <dbReference type="ARBA" id="ARBA00022825"/>
    </source>
</evidence>
<dbReference type="AlphaFoldDB" id="A0A2S7K2Y0"/>
<dbReference type="PANTHER" id="PTHR42987:SF4">
    <property type="entry name" value="PROTEASE SOHB-RELATED"/>
    <property type="match status" value="1"/>
</dbReference>
<accession>A0A2S7K2Y0</accession>
<keyword evidence="5" id="KW-0472">Membrane</keyword>
<keyword evidence="2" id="KW-0645">Protease</keyword>
<gene>
    <name evidence="7" type="ORF">CW354_15420</name>
</gene>
<dbReference type="OrthoDB" id="9764363at2"/>
<dbReference type="InterPro" id="IPR047272">
    <property type="entry name" value="S49_SppA_C"/>
</dbReference>
<evidence type="ECO:0000256" key="3">
    <source>
        <dbReference type="ARBA" id="ARBA00022801"/>
    </source>
</evidence>
<name>A0A2S7K2Y0_9PROT</name>
<dbReference type="CDD" id="cd07023">
    <property type="entry name" value="S49_Sppa_N_C"/>
    <property type="match status" value="1"/>
</dbReference>
<dbReference type="InterPro" id="IPR002142">
    <property type="entry name" value="Peptidase_S49"/>
</dbReference>
<reference evidence="7 8" key="1">
    <citation type="submission" date="2017-12" db="EMBL/GenBank/DDBJ databases">
        <authorList>
            <person name="Hurst M.R.H."/>
        </authorList>
    </citation>
    <scope>NUCLEOTIDE SEQUENCE [LARGE SCALE GENOMIC DNA]</scope>
    <source>
        <strain evidence="7 8">SY-3-19</strain>
    </source>
</reference>
<keyword evidence="3" id="KW-0378">Hydrolase</keyword>
<comment type="similarity">
    <text evidence="1">Belongs to the peptidase S49 family.</text>
</comment>
<dbReference type="GO" id="GO:0006508">
    <property type="term" value="P:proteolysis"/>
    <property type="evidence" value="ECO:0007669"/>
    <property type="project" value="UniProtKB-KW"/>
</dbReference>
<evidence type="ECO:0000256" key="2">
    <source>
        <dbReference type="ARBA" id="ARBA00022670"/>
    </source>
</evidence>
<dbReference type="Pfam" id="PF01343">
    <property type="entry name" value="Peptidase_S49"/>
    <property type="match status" value="1"/>
</dbReference>
<dbReference type="Proteomes" id="UP000239504">
    <property type="component" value="Unassembled WGS sequence"/>
</dbReference>
<dbReference type="EMBL" id="PJCH01000011">
    <property type="protein sequence ID" value="PQA86864.1"/>
    <property type="molecule type" value="Genomic_DNA"/>
</dbReference>
<evidence type="ECO:0000313" key="7">
    <source>
        <dbReference type="EMBL" id="PQA86864.1"/>
    </source>
</evidence>
<organism evidence="7 8">
    <name type="scientific">Hyphococcus luteus</name>
    <dbReference type="NCBI Taxonomy" id="2058213"/>
    <lineage>
        <taxon>Bacteria</taxon>
        <taxon>Pseudomonadati</taxon>
        <taxon>Pseudomonadota</taxon>
        <taxon>Alphaproteobacteria</taxon>
        <taxon>Parvularculales</taxon>
        <taxon>Parvularculaceae</taxon>
        <taxon>Hyphococcus</taxon>
    </lineage>
</organism>
<protein>
    <submittedName>
        <fullName evidence="7">S49 family peptidase</fullName>
    </submittedName>
</protein>
<dbReference type="GO" id="GO:0008236">
    <property type="term" value="F:serine-type peptidase activity"/>
    <property type="evidence" value="ECO:0007669"/>
    <property type="project" value="UniProtKB-KW"/>
</dbReference>
<dbReference type="Gene3D" id="3.90.226.10">
    <property type="entry name" value="2-enoyl-CoA Hydratase, Chain A, domain 1"/>
    <property type="match status" value="1"/>
</dbReference>
<keyword evidence="5" id="KW-1133">Transmembrane helix</keyword>
<evidence type="ECO:0000256" key="5">
    <source>
        <dbReference type="SAM" id="Phobius"/>
    </source>
</evidence>
<feature type="transmembrane region" description="Helical" evidence="5">
    <location>
        <begin position="20"/>
        <end position="43"/>
    </location>
</feature>
<dbReference type="Gene3D" id="6.20.330.10">
    <property type="match status" value="1"/>
</dbReference>
<dbReference type="PANTHER" id="PTHR42987">
    <property type="entry name" value="PEPTIDASE S49"/>
    <property type="match status" value="1"/>
</dbReference>
<proteinExistence type="inferred from homology"/>
<keyword evidence="8" id="KW-1185">Reference proteome</keyword>
<feature type="domain" description="Peptidase S49" evidence="6">
    <location>
        <begin position="144"/>
        <end position="300"/>
    </location>
</feature>
<dbReference type="InterPro" id="IPR029045">
    <property type="entry name" value="ClpP/crotonase-like_dom_sf"/>
</dbReference>